<dbReference type="GO" id="GO:0046872">
    <property type="term" value="F:metal ion binding"/>
    <property type="evidence" value="ECO:0007669"/>
    <property type="project" value="UniProtKB-KW"/>
</dbReference>
<dbReference type="InterPro" id="IPR037120">
    <property type="entry name" value="Haem_peroxidase_sf_animal"/>
</dbReference>
<keyword evidence="7" id="KW-1133">Transmembrane helix</keyword>
<keyword evidence="5" id="KW-0325">Glycoprotein</keyword>
<keyword evidence="6" id="KW-0408">Iron</keyword>
<name>A0AAV1YRS0_9ARAC</name>
<keyword evidence="9" id="KW-1185">Reference proteome</keyword>
<evidence type="ECO:0000256" key="5">
    <source>
        <dbReference type="ARBA" id="ARBA00023180"/>
    </source>
</evidence>
<comment type="caution">
    <text evidence="8">The sequence shown here is derived from an EMBL/GenBank/DDBJ whole genome shotgun (WGS) entry which is preliminary data.</text>
</comment>
<evidence type="ECO:0000313" key="8">
    <source>
        <dbReference type="EMBL" id="CAL1261631.1"/>
    </source>
</evidence>
<keyword evidence="6" id="KW-0479">Metal-binding</keyword>
<keyword evidence="3" id="KW-0575">Peroxidase</keyword>
<dbReference type="FunFam" id="1.10.640.10:FF:000003">
    <property type="entry name" value="chorion peroxidase"/>
    <property type="match status" value="1"/>
</dbReference>
<dbReference type="GO" id="GO:0004601">
    <property type="term" value="F:peroxidase activity"/>
    <property type="evidence" value="ECO:0007669"/>
    <property type="project" value="UniProtKB-KW"/>
</dbReference>
<dbReference type="Pfam" id="PF03098">
    <property type="entry name" value="An_peroxidase"/>
    <property type="match status" value="1"/>
</dbReference>
<keyword evidence="7" id="KW-0472">Membrane</keyword>
<proteinExistence type="predicted"/>
<evidence type="ECO:0000256" key="1">
    <source>
        <dbReference type="ARBA" id="ARBA00004613"/>
    </source>
</evidence>
<keyword evidence="4" id="KW-0732">Signal</keyword>
<dbReference type="AlphaFoldDB" id="A0AAV1YRS0"/>
<dbReference type="GO" id="GO:0005576">
    <property type="term" value="C:extracellular region"/>
    <property type="evidence" value="ECO:0007669"/>
    <property type="project" value="UniProtKB-SubCell"/>
</dbReference>
<evidence type="ECO:0000256" key="7">
    <source>
        <dbReference type="SAM" id="Phobius"/>
    </source>
</evidence>
<dbReference type="PANTHER" id="PTHR11475">
    <property type="entry name" value="OXIDASE/PEROXIDASE"/>
    <property type="match status" value="1"/>
</dbReference>
<keyword evidence="7" id="KW-0812">Transmembrane</keyword>
<evidence type="ECO:0000256" key="2">
    <source>
        <dbReference type="ARBA" id="ARBA00022525"/>
    </source>
</evidence>
<evidence type="ECO:0008006" key="10">
    <source>
        <dbReference type="Google" id="ProtNLM"/>
    </source>
</evidence>
<dbReference type="SUPFAM" id="SSF48113">
    <property type="entry name" value="Heme-dependent peroxidases"/>
    <property type="match status" value="1"/>
</dbReference>
<dbReference type="GO" id="GO:0006979">
    <property type="term" value="P:response to oxidative stress"/>
    <property type="evidence" value="ECO:0007669"/>
    <property type="project" value="InterPro"/>
</dbReference>
<protein>
    <recommendedName>
        <fullName evidence="10">Peroxidase</fullName>
    </recommendedName>
</protein>
<evidence type="ECO:0000313" key="9">
    <source>
        <dbReference type="Proteomes" id="UP001497382"/>
    </source>
</evidence>
<dbReference type="PANTHER" id="PTHR11475:SF4">
    <property type="entry name" value="CHORION PEROXIDASE"/>
    <property type="match status" value="1"/>
</dbReference>
<dbReference type="GO" id="GO:0020037">
    <property type="term" value="F:heme binding"/>
    <property type="evidence" value="ECO:0007669"/>
    <property type="project" value="InterPro"/>
</dbReference>
<keyword evidence="6" id="KW-0349">Heme</keyword>
<evidence type="ECO:0000256" key="6">
    <source>
        <dbReference type="PIRSR" id="PIRSR619791-2"/>
    </source>
</evidence>
<dbReference type="Proteomes" id="UP001497382">
    <property type="component" value="Unassembled WGS sequence"/>
</dbReference>
<dbReference type="InterPro" id="IPR019791">
    <property type="entry name" value="Haem_peroxidase_animal"/>
</dbReference>
<dbReference type="InterPro" id="IPR010255">
    <property type="entry name" value="Haem_peroxidase_sf"/>
</dbReference>
<dbReference type="PROSITE" id="PS50292">
    <property type="entry name" value="PEROXIDASE_3"/>
    <property type="match status" value="1"/>
</dbReference>
<dbReference type="EMBL" id="CAXIEN010000002">
    <property type="protein sequence ID" value="CAL1261631.1"/>
    <property type="molecule type" value="Genomic_DNA"/>
</dbReference>
<evidence type="ECO:0000256" key="4">
    <source>
        <dbReference type="ARBA" id="ARBA00022729"/>
    </source>
</evidence>
<dbReference type="Gene3D" id="1.10.640.10">
    <property type="entry name" value="Haem peroxidase domain superfamily, animal type"/>
    <property type="match status" value="1"/>
</dbReference>
<gene>
    <name evidence="8" type="ORF">LARSCL_LOCUS517</name>
</gene>
<organism evidence="8 9">
    <name type="scientific">Larinioides sclopetarius</name>
    <dbReference type="NCBI Taxonomy" id="280406"/>
    <lineage>
        <taxon>Eukaryota</taxon>
        <taxon>Metazoa</taxon>
        <taxon>Ecdysozoa</taxon>
        <taxon>Arthropoda</taxon>
        <taxon>Chelicerata</taxon>
        <taxon>Arachnida</taxon>
        <taxon>Araneae</taxon>
        <taxon>Araneomorphae</taxon>
        <taxon>Entelegynae</taxon>
        <taxon>Araneoidea</taxon>
        <taxon>Araneidae</taxon>
        <taxon>Larinioides</taxon>
    </lineage>
</organism>
<feature type="transmembrane region" description="Helical" evidence="7">
    <location>
        <begin position="39"/>
        <end position="56"/>
    </location>
</feature>
<sequence>MMEVENLAEYRSLLRERNNAPLYHRIKHACLRHSTERRIIAAVLVCLSIGVTFIALKKSFLDSSSTEPILKTDEEMSWHYNTSEEREVFLRLWNDANETLLPTIGFYREQENGKYDNRSEFFAHCELILESVKRSLKQCVSLQILPNNCKKLILMKMKCTKDGIRYRNWDGSCNNLVHTDWGMNGDSFNRWLKADYTDDISMPRQSVFGGELPPVRYLSNLLFSHRTLPDLNTTMIFAHFGLFLDHDIIQVGQTKGNYSSCCKNNPKLRHPCCMRIDIPEDDPLYGPLNITCKGFLRSPPYIGTCPGRREQQNRMTSYIDASDMYGASHEDGKKLRIHKKGLMRHSTVHDTTLLPPVKDSGSACFARHANYSCFLSGDIRVNLLMPLMTIHTMWLREHNRLASELSQINPNWDDETLYQESRKITIAEYQHITYKEFLPIIFGSQKMKEYGLLIEEDKPYNGYDVNTDAGIHNAFGTAAFRFGHTLVQSMLQLRDEDYNVKTEIPLHHTYMNPTLLYNRGFDDVVRGMIGQKTQDPDHYTTEEIRGRLLQRFNMNNGYDLTAMSILRGRDHGIPPYLKWREFCKLPVPNSWEEMKKILKEDYVETLQQAYRSIEDIDLIPGGVGERHLKGSLLGPTYICLIGKQFSNLRKGDRFWYENLKHPGALTKDQLKEIYRISHARIICDNSDDIQKVPKNPFVTISEENPILDCDEIPSLDLNLWREM</sequence>
<reference evidence="8 9" key="1">
    <citation type="submission" date="2024-04" db="EMBL/GenBank/DDBJ databases">
        <authorList>
            <person name="Rising A."/>
            <person name="Reimegard J."/>
            <person name="Sonavane S."/>
            <person name="Akerstrom W."/>
            <person name="Nylinder S."/>
            <person name="Hedman E."/>
            <person name="Kallberg Y."/>
        </authorList>
    </citation>
    <scope>NUCLEOTIDE SEQUENCE [LARGE SCALE GENOMIC DNA]</scope>
</reference>
<evidence type="ECO:0000256" key="3">
    <source>
        <dbReference type="ARBA" id="ARBA00022559"/>
    </source>
</evidence>
<comment type="subcellular location">
    <subcellularLocation>
        <location evidence="1">Secreted</location>
    </subcellularLocation>
</comment>
<accession>A0AAV1YRS0</accession>
<dbReference type="CDD" id="cd09823">
    <property type="entry name" value="peroxinectin_like"/>
    <property type="match status" value="1"/>
</dbReference>
<dbReference type="PRINTS" id="PR00457">
    <property type="entry name" value="ANPEROXIDASE"/>
</dbReference>
<feature type="binding site" description="axial binding residue" evidence="6">
    <location>
        <position position="484"/>
    </location>
    <ligand>
        <name>heme b</name>
        <dbReference type="ChEBI" id="CHEBI:60344"/>
    </ligand>
    <ligandPart>
        <name>Fe</name>
        <dbReference type="ChEBI" id="CHEBI:18248"/>
    </ligandPart>
</feature>
<keyword evidence="2" id="KW-0964">Secreted</keyword>
<keyword evidence="3" id="KW-0560">Oxidoreductase</keyword>